<feature type="domain" description="C2H2-type" evidence="7">
    <location>
        <begin position="603"/>
        <end position="626"/>
    </location>
</feature>
<evidence type="ECO:0000256" key="2">
    <source>
        <dbReference type="ARBA" id="ARBA00022737"/>
    </source>
</evidence>
<feature type="compositionally biased region" description="Basic and acidic residues" evidence="6">
    <location>
        <begin position="361"/>
        <end position="372"/>
    </location>
</feature>
<feature type="domain" description="C2H2-type" evidence="7">
    <location>
        <begin position="1068"/>
        <end position="1096"/>
    </location>
</feature>
<dbReference type="EMBL" id="LNIX01000027">
    <property type="protein sequence ID" value="OXA42079.1"/>
    <property type="molecule type" value="Genomic_DNA"/>
</dbReference>
<evidence type="ECO:0000256" key="5">
    <source>
        <dbReference type="PROSITE-ProRule" id="PRU00042"/>
    </source>
</evidence>
<feature type="compositionally biased region" description="Acidic residues" evidence="6">
    <location>
        <begin position="373"/>
        <end position="385"/>
    </location>
</feature>
<proteinExistence type="predicted"/>
<dbReference type="SMART" id="SM00355">
    <property type="entry name" value="ZnF_C2H2"/>
    <property type="match status" value="15"/>
</dbReference>
<dbReference type="Pfam" id="PF12874">
    <property type="entry name" value="zf-met"/>
    <property type="match status" value="1"/>
</dbReference>
<keyword evidence="4" id="KW-0862">Zinc</keyword>
<dbReference type="Proteomes" id="UP000198287">
    <property type="component" value="Unassembled WGS sequence"/>
</dbReference>
<keyword evidence="9" id="KW-1185">Reference proteome</keyword>
<accession>A0A226DA32</accession>
<evidence type="ECO:0000259" key="7">
    <source>
        <dbReference type="PROSITE" id="PS50157"/>
    </source>
</evidence>
<dbReference type="SUPFAM" id="SSF57667">
    <property type="entry name" value="beta-beta-alpha zinc fingers"/>
    <property type="match status" value="1"/>
</dbReference>
<dbReference type="GO" id="GO:0008270">
    <property type="term" value="F:zinc ion binding"/>
    <property type="evidence" value="ECO:0007669"/>
    <property type="project" value="UniProtKB-KW"/>
</dbReference>
<keyword evidence="2" id="KW-0677">Repeat</keyword>
<feature type="region of interest" description="Disordered" evidence="6">
    <location>
        <begin position="361"/>
        <end position="385"/>
    </location>
</feature>
<dbReference type="InterPro" id="IPR036236">
    <property type="entry name" value="Znf_C2H2_sf"/>
</dbReference>
<feature type="domain" description="C2H2-type" evidence="7">
    <location>
        <begin position="331"/>
        <end position="354"/>
    </location>
</feature>
<sequence>MDIKEITGRVWVVLVSQDEKKLADEKLLKISSPPLLPPPPPPTTTSEYFCDDTIDIKVEVLPIVEHMEFIQSSHDDQPDPTDPLAIDFENSSTCTSSISQDYVNLTPSDPLSPPAPPPKPKPKPYPCPICLSVEVDRAFARPSLLRAHLNYHKRVGRAILTGVGVRTSSCKDGVFTCQICNGRTFTTAKEFTGHRNFHSFLRKKYGEDRPIRTKGEMFLSSAIPIQEKYTCFYANCQKEIDDRTKFLGHLKFHRRKEREGRPDSSNLQQRRSSIPRLEEYKCSKCDKVYPGKSRDAYRYHMRRHDELEKAEEKRKLRMERLRPDIPMQGSYFCEMCQRTFTDRLQYVNHLRAHARLARDGMDRPIAEKKERNDQDDDGEEEDEQDLYCQTCDKNFNDKGKFRGHMSYHRQLQAKGCDRPIATPTSSSTWKSEIPHNLPSYTCTTCPDRSFPTRDSFISHLMIHRSLKKKGCDRPVLSKEEWSKQNRKQSSCSVCSLEFESVRKLNEHEKQVHPNLEPSPPPRERIDTWKHLVPEQDTPYTCQICPERLFPDRDAFIVHLKHHKSLQKKGQDRVILSKEQWNEHRKQMKLFPNSNPTPRTSSQFHCSTCSKNFWKRVTFRNHMRYHAILLKKGQGDRVIQPRQRHWKEEVPYLDEYNCDKCPERRFADREGYIRHLTYHKVLERKGKGGKEIKKRFKREEIEKTGKKCDICERVFHTWKTYKGHMAYHTRIKKITGQDRKIEKKEELTERTKISLKTGKSKTLVEDLIGVLEQFGCSCGAKFYFKDALSHHLQQAEKNGNTDCKEIVVKKEVPEREEIQGQRSVKAEEVNNIEHIAKLIVSAPIAHEVKVNVREDGGELEEHCPENEIQENFSEHEMEEIPHETEMQEIAHENEVEEDPLDHEMEEDFENHEVSDDFEHLAEETTDDTVVGGNDIKIEISKVNQLYQQLPQENHEASDECVEDEDESMSFFYKCQTCEADSPSLTEYLRHQFLNHLVDQTTPLPCPFCAAQFLLGSALFLHCKEEHGEIYLVTEFTVACPACADIIHVTCNNNEGTQMELHFKQYHPTMVCRMCGKFVSNQTHLNKHIVAEHLKKKK</sequence>
<protein>
    <submittedName>
        <fullName evidence="8">Zinc finger protein Xfin</fullName>
    </submittedName>
</protein>
<dbReference type="OrthoDB" id="427030at2759"/>
<reference evidence="8 9" key="1">
    <citation type="submission" date="2015-12" db="EMBL/GenBank/DDBJ databases">
        <title>The genome of Folsomia candida.</title>
        <authorList>
            <person name="Faddeeva A."/>
            <person name="Derks M.F."/>
            <person name="Anvar Y."/>
            <person name="Smit S."/>
            <person name="Van Straalen N."/>
            <person name="Roelofs D."/>
        </authorList>
    </citation>
    <scope>NUCLEOTIDE SEQUENCE [LARGE SCALE GENOMIC DNA]</scope>
    <source>
        <strain evidence="8 9">VU population</strain>
        <tissue evidence="8">Whole body</tissue>
    </source>
</reference>
<dbReference type="PANTHER" id="PTHR24379:SF121">
    <property type="entry name" value="C2H2-TYPE DOMAIN-CONTAINING PROTEIN"/>
    <property type="match status" value="1"/>
</dbReference>
<evidence type="ECO:0000256" key="6">
    <source>
        <dbReference type="SAM" id="MobiDB-lite"/>
    </source>
</evidence>
<keyword evidence="1" id="KW-0479">Metal-binding</keyword>
<evidence type="ECO:0000313" key="9">
    <source>
        <dbReference type="Proteomes" id="UP000198287"/>
    </source>
</evidence>
<feature type="domain" description="C2H2-type" evidence="7">
    <location>
        <begin position="489"/>
        <end position="517"/>
    </location>
</feature>
<name>A0A226DA32_FOLCA</name>
<feature type="domain" description="C2H2-type" evidence="7">
    <location>
        <begin position="386"/>
        <end position="413"/>
    </location>
</feature>
<dbReference type="PROSITE" id="PS00028">
    <property type="entry name" value="ZINC_FINGER_C2H2_1"/>
    <property type="match status" value="8"/>
</dbReference>
<evidence type="ECO:0000256" key="1">
    <source>
        <dbReference type="ARBA" id="ARBA00022723"/>
    </source>
</evidence>
<dbReference type="Gene3D" id="3.30.160.60">
    <property type="entry name" value="Classic Zinc Finger"/>
    <property type="match status" value="5"/>
</dbReference>
<evidence type="ECO:0000313" key="8">
    <source>
        <dbReference type="EMBL" id="OXA42079.1"/>
    </source>
</evidence>
<evidence type="ECO:0000256" key="4">
    <source>
        <dbReference type="ARBA" id="ARBA00022833"/>
    </source>
</evidence>
<gene>
    <name evidence="8" type="ORF">Fcan01_23304</name>
</gene>
<dbReference type="PANTHER" id="PTHR24379">
    <property type="entry name" value="KRAB AND ZINC FINGER DOMAIN-CONTAINING"/>
    <property type="match status" value="1"/>
</dbReference>
<dbReference type="AlphaFoldDB" id="A0A226DA32"/>
<organism evidence="8 9">
    <name type="scientific">Folsomia candida</name>
    <name type="common">Springtail</name>
    <dbReference type="NCBI Taxonomy" id="158441"/>
    <lineage>
        <taxon>Eukaryota</taxon>
        <taxon>Metazoa</taxon>
        <taxon>Ecdysozoa</taxon>
        <taxon>Arthropoda</taxon>
        <taxon>Hexapoda</taxon>
        <taxon>Collembola</taxon>
        <taxon>Entomobryomorpha</taxon>
        <taxon>Isotomoidea</taxon>
        <taxon>Isotomidae</taxon>
        <taxon>Proisotominae</taxon>
        <taxon>Folsomia</taxon>
    </lineage>
</organism>
<keyword evidence="3 5" id="KW-0863">Zinc-finger</keyword>
<dbReference type="InterPro" id="IPR013087">
    <property type="entry name" value="Znf_C2H2_type"/>
</dbReference>
<comment type="caution">
    <text evidence="8">The sequence shown here is derived from an EMBL/GenBank/DDBJ whole genome shotgun (WGS) entry which is preliminary data.</text>
</comment>
<dbReference type="PROSITE" id="PS50157">
    <property type="entry name" value="ZINC_FINGER_C2H2_2"/>
    <property type="match status" value="5"/>
</dbReference>
<evidence type="ECO:0000256" key="3">
    <source>
        <dbReference type="ARBA" id="ARBA00022771"/>
    </source>
</evidence>